<gene>
    <name evidence="5" type="ORF">KY465_15350</name>
</gene>
<accession>A0ABS6WRS5</accession>
<dbReference type="NCBIfam" id="TIGR01543">
    <property type="entry name" value="proheadase_HK97"/>
    <property type="match status" value="1"/>
</dbReference>
<keyword evidence="1" id="KW-1188">Viral release from host cell</keyword>
<dbReference type="InterPro" id="IPR054613">
    <property type="entry name" value="Peptidase_S78_dom"/>
</dbReference>
<protein>
    <submittedName>
        <fullName evidence="5">HK97 family phage prohead protease</fullName>
    </submittedName>
</protein>
<dbReference type="RefSeq" id="WP_219202983.1">
    <property type="nucleotide sequence ID" value="NZ_JAHWQX010000004.1"/>
</dbReference>
<keyword evidence="3" id="KW-0378">Hydrolase</keyword>
<dbReference type="GO" id="GO:0006508">
    <property type="term" value="P:proteolysis"/>
    <property type="evidence" value="ECO:0007669"/>
    <property type="project" value="UniProtKB-KW"/>
</dbReference>
<dbReference type="EMBL" id="JAHWQX010000004">
    <property type="protein sequence ID" value="MBW3098659.1"/>
    <property type="molecule type" value="Genomic_DNA"/>
</dbReference>
<evidence type="ECO:0000256" key="1">
    <source>
        <dbReference type="ARBA" id="ARBA00022612"/>
    </source>
</evidence>
<evidence type="ECO:0000256" key="3">
    <source>
        <dbReference type="ARBA" id="ARBA00022801"/>
    </source>
</evidence>
<keyword evidence="6" id="KW-1185">Reference proteome</keyword>
<dbReference type="InterPro" id="IPR006433">
    <property type="entry name" value="Prohead_protease"/>
</dbReference>
<dbReference type="GO" id="GO:0008233">
    <property type="term" value="F:peptidase activity"/>
    <property type="evidence" value="ECO:0007669"/>
    <property type="project" value="UniProtKB-KW"/>
</dbReference>
<evidence type="ECO:0000313" key="5">
    <source>
        <dbReference type="EMBL" id="MBW3098659.1"/>
    </source>
</evidence>
<keyword evidence="2 5" id="KW-0645">Protease</keyword>
<evidence type="ECO:0000313" key="6">
    <source>
        <dbReference type="Proteomes" id="UP001430804"/>
    </source>
</evidence>
<reference evidence="5" key="1">
    <citation type="submission" date="2021-07" db="EMBL/GenBank/DDBJ databases">
        <title>Pseudohoeflea marina sp. nov. a polyhydroxyalcanoate-producing bacterium.</title>
        <authorList>
            <person name="Zheng W."/>
            <person name="Yu S."/>
            <person name="Huang Y."/>
        </authorList>
    </citation>
    <scope>NUCLEOTIDE SEQUENCE</scope>
    <source>
        <strain evidence="5">DP4N28-3</strain>
    </source>
</reference>
<organism evidence="5 6">
    <name type="scientific">Pseudohoeflea coraliihabitans</name>
    <dbReference type="NCBI Taxonomy" id="2860393"/>
    <lineage>
        <taxon>Bacteria</taxon>
        <taxon>Pseudomonadati</taxon>
        <taxon>Pseudomonadota</taxon>
        <taxon>Alphaproteobacteria</taxon>
        <taxon>Hyphomicrobiales</taxon>
        <taxon>Rhizobiaceae</taxon>
        <taxon>Pseudohoeflea</taxon>
    </lineage>
</organism>
<dbReference type="Pfam" id="PF04586">
    <property type="entry name" value="Peptidase_S78"/>
    <property type="match status" value="1"/>
</dbReference>
<comment type="caution">
    <text evidence="5">The sequence shown here is derived from an EMBL/GenBank/DDBJ whole genome shotgun (WGS) entry which is preliminary data.</text>
</comment>
<evidence type="ECO:0000259" key="4">
    <source>
        <dbReference type="Pfam" id="PF04586"/>
    </source>
</evidence>
<evidence type="ECO:0000256" key="2">
    <source>
        <dbReference type="ARBA" id="ARBA00022670"/>
    </source>
</evidence>
<sequence length="182" mass="19892">MTASKPSWQKKRVELDLEEVAGDGSFSGYASIFGSLDLGHDIIAPGAFAASLRRRGPPDIRMLFQHDPDQPIGRWTAIREDGRGLHVEGKLALATSRGREIHALMKAGALDGLSIGFRTLKAARQQKGGVRRILMADLWEISIVTFPMQPEARVTSVKHLSPEEHLIATIRRATRIVAGHGA</sequence>
<name>A0ABS6WRS5_9HYPH</name>
<proteinExistence type="predicted"/>
<feature type="domain" description="Prohead serine protease" evidence="4">
    <location>
        <begin position="19"/>
        <end position="156"/>
    </location>
</feature>
<dbReference type="Proteomes" id="UP001430804">
    <property type="component" value="Unassembled WGS sequence"/>
</dbReference>